<evidence type="ECO:0000313" key="3">
    <source>
        <dbReference type="EMBL" id="GAA4782362.1"/>
    </source>
</evidence>
<comment type="caution">
    <text evidence="3">The sequence shown here is derived from an EMBL/GenBank/DDBJ whole genome shotgun (WGS) entry which is preliminary data.</text>
</comment>
<reference evidence="4" key="1">
    <citation type="journal article" date="2019" name="Int. J. Syst. Evol. Microbiol.">
        <title>The Global Catalogue of Microorganisms (GCM) 10K type strain sequencing project: providing services to taxonomists for standard genome sequencing and annotation.</title>
        <authorList>
            <consortium name="The Broad Institute Genomics Platform"/>
            <consortium name="The Broad Institute Genome Sequencing Center for Infectious Disease"/>
            <person name="Wu L."/>
            <person name="Ma J."/>
        </authorList>
    </citation>
    <scope>NUCLEOTIDE SEQUENCE [LARGE SCALE GENOMIC DNA]</scope>
    <source>
        <strain evidence="4">JCM 18081</strain>
    </source>
</reference>
<evidence type="ECO:0000259" key="2">
    <source>
        <dbReference type="Pfam" id="PF01726"/>
    </source>
</evidence>
<dbReference type="InterPro" id="IPR006199">
    <property type="entry name" value="LexA_DNA-bd_dom"/>
</dbReference>
<dbReference type="EMBL" id="BAABIG010000001">
    <property type="protein sequence ID" value="GAA4782362.1"/>
    <property type="molecule type" value="Genomic_DNA"/>
</dbReference>
<dbReference type="Proteomes" id="UP001501265">
    <property type="component" value="Unassembled WGS sequence"/>
</dbReference>
<dbReference type="InterPro" id="IPR036388">
    <property type="entry name" value="WH-like_DNA-bd_sf"/>
</dbReference>
<dbReference type="PANTHER" id="PTHR33516">
    <property type="entry name" value="LEXA REPRESSOR"/>
    <property type="match status" value="1"/>
</dbReference>
<sequence>MSSNDAPIPQSSPAPLPEHALAPQDAPLTERQRQIYRFICDTVQEEGYAPTLREIGHAVGMTSVSGVAHQLRQLAAKGYITLDPGRMRAYRVITRPLGTAQSLAHPQCGCSPRADDNEEGGGAPLVLKVMITPGMKDALVNGATLNVRPLLMPDTNCSSLGSADILGQVTAITHSVNDSSESPCVQS</sequence>
<accession>A0ABP9AM81</accession>
<gene>
    <name evidence="3" type="ORF">GCM10023220_01190</name>
</gene>
<dbReference type="RefSeq" id="WP_345616704.1">
    <property type="nucleotide sequence ID" value="NZ_BAABIG010000001.1"/>
</dbReference>
<organism evidence="3 4">
    <name type="scientific">Streptomyces ziwulingensis</name>
    <dbReference type="NCBI Taxonomy" id="1045501"/>
    <lineage>
        <taxon>Bacteria</taxon>
        <taxon>Bacillati</taxon>
        <taxon>Actinomycetota</taxon>
        <taxon>Actinomycetes</taxon>
        <taxon>Kitasatosporales</taxon>
        <taxon>Streptomycetaceae</taxon>
        <taxon>Streptomyces</taxon>
    </lineage>
</organism>
<keyword evidence="4" id="KW-1185">Reference proteome</keyword>
<dbReference type="PANTHER" id="PTHR33516:SF2">
    <property type="entry name" value="LEXA REPRESSOR-RELATED"/>
    <property type="match status" value="1"/>
</dbReference>
<feature type="domain" description="LexA repressor DNA-binding" evidence="2">
    <location>
        <begin position="26"/>
        <end position="89"/>
    </location>
</feature>
<dbReference type="InterPro" id="IPR050077">
    <property type="entry name" value="LexA_repressor"/>
</dbReference>
<dbReference type="Pfam" id="PF01726">
    <property type="entry name" value="LexA_DNA_bind"/>
    <property type="match status" value="1"/>
</dbReference>
<evidence type="ECO:0000313" key="4">
    <source>
        <dbReference type="Proteomes" id="UP001501265"/>
    </source>
</evidence>
<dbReference type="SUPFAM" id="SSF46785">
    <property type="entry name" value="Winged helix' DNA-binding domain"/>
    <property type="match status" value="1"/>
</dbReference>
<name>A0ABP9AM81_9ACTN</name>
<feature type="region of interest" description="Disordered" evidence="1">
    <location>
        <begin position="1"/>
        <end position="21"/>
    </location>
</feature>
<dbReference type="InterPro" id="IPR036390">
    <property type="entry name" value="WH_DNA-bd_sf"/>
</dbReference>
<protein>
    <recommendedName>
        <fullName evidence="2">LexA repressor DNA-binding domain-containing protein</fullName>
    </recommendedName>
</protein>
<proteinExistence type="predicted"/>
<dbReference type="Gene3D" id="1.10.10.10">
    <property type="entry name" value="Winged helix-like DNA-binding domain superfamily/Winged helix DNA-binding domain"/>
    <property type="match status" value="1"/>
</dbReference>
<evidence type="ECO:0000256" key="1">
    <source>
        <dbReference type="SAM" id="MobiDB-lite"/>
    </source>
</evidence>